<dbReference type="KEGG" id="dmm:dnm_067000"/>
<evidence type="ECO:0000313" key="2">
    <source>
        <dbReference type="Proteomes" id="UP000663722"/>
    </source>
</evidence>
<name>A0A975BSZ3_9BACT</name>
<proteinExistence type="predicted"/>
<keyword evidence="2" id="KW-1185">Reference proteome</keyword>
<gene>
    <name evidence="1" type="ORF">dnm_067000</name>
</gene>
<dbReference type="Proteomes" id="UP000663722">
    <property type="component" value="Chromosome"/>
</dbReference>
<dbReference type="AlphaFoldDB" id="A0A975BSZ3"/>
<organism evidence="1 2">
    <name type="scientific">Desulfonema magnum</name>
    <dbReference type="NCBI Taxonomy" id="45655"/>
    <lineage>
        <taxon>Bacteria</taxon>
        <taxon>Pseudomonadati</taxon>
        <taxon>Thermodesulfobacteriota</taxon>
        <taxon>Desulfobacteria</taxon>
        <taxon>Desulfobacterales</taxon>
        <taxon>Desulfococcaceae</taxon>
        <taxon>Desulfonema</taxon>
    </lineage>
</organism>
<reference evidence="1" key="1">
    <citation type="journal article" date="2021" name="Microb. Physiol.">
        <title>Proteogenomic Insights into the Physiology of Marine, Sulfate-Reducing, Filamentous Desulfonema limicola and Desulfonema magnum.</title>
        <authorList>
            <person name="Schnaars V."/>
            <person name="Wohlbrand L."/>
            <person name="Scheve S."/>
            <person name="Hinrichs C."/>
            <person name="Reinhardt R."/>
            <person name="Rabus R."/>
        </authorList>
    </citation>
    <scope>NUCLEOTIDE SEQUENCE</scope>
    <source>
        <strain evidence="1">4be13</strain>
    </source>
</reference>
<dbReference type="EMBL" id="CP061800">
    <property type="protein sequence ID" value="QTA90639.1"/>
    <property type="molecule type" value="Genomic_DNA"/>
</dbReference>
<sequence>MAMVFVILAGAMAQAQEASVPPLVNYQGMLTDADGKPLTGTKKIEFNLYDAATGGTKFWGPQIFSSVPLVNGMFNVILGEKDEEKRLITDAFESSGRYLGIKVNDGDELFPRQQILSTPYAIRAEKAGKILQVVHNQTNEFKTSDQAIPWDDTIPQQTEGVEVLTVAITPGDSSNLLLVEAAVHATEDNNTANRLMLALFENSESDAIATAVGDTNVVRDSLQTIPFKHIMTAGTTSEITFKLRAGLEAGIININGGYLGRKLGGTLYSTLTVTEIAK</sequence>
<protein>
    <submittedName>
        <fullName evidence="1">Uncharacterized protein</fullName>
    </submittedName>
</protein>
<accession>A0A975BSZ3</accession>
<evidence type="ECO:0000313" key="1">
    <source>
        <dbReference type="EMBL" id="QTA90639.1"/>
    </source>
</evidence>
<dbReference type="Gene3D" id="2.60.120.1340">
    <property type="match status" value="1"/>
</dbReference>